<protein>
    <recommendedName>
        <fullName evidence="1">DUF397 domain-containing protein</fullName>
    </recommendedName>
</protein>
<dbReference type="AlphaFoldDB" id="A0A238WAJ7"/>
<dbReference type="RefSeq" id="WP_089310987.1">
    <property type="nucleotide sequence ID" value="NZ_FZNP01000002.1"/>
</dbReference>
<name>A0A238WAJ7_9ACTN</name>
<sequence length="62" mass="6583">MDLKHAKWRKARRSLSNGGECVELAGVGGAVAVRDSKDPDGPVLLLTRATLRTAVRSAADTH</sequence>
<feature type="domain" description="DUF397" evidence="1">
    <location>
        <begin position="6"/>
        <end position="56"/>
    </location>
</feature>
<evidence type="ECO:0000259" key="1">
    <source>
        <dbReference type="Pfam" id="PF04149"/>
    </source>
</evidence>
<keyword evidence="3" id="KW-1185">Reference proteome</keyword>
<dbReference type="InterPro" id="IPR007278">
    <property type="entry name" value="DUF397"/>
</dbReference>
<gene>
    <name evidence="2" type="ORF">SAMN06265355_102815</name>
</gene>
<dbReference type="EMBL" id="FZNP01000002">
    <property type="protein sequence ID" value="SNR42729.1"/>
    <property type="molecule type" value="Genomic_DNA"/>
</dbReference>
<proteinExistence type="predicted"/>
<dbReference type="Pfam" id="PF04149">
    <property type="entry name" value="DUF397"/>
    <property type="match status" value="1"/>
</dbReference>
<dbReference type="Proteomes" id="UP000198420">
    <property type="component" value="Unassembled WGS sequence"/>
</dbReference>
<accession>A0A238WAJ7</accession>
<organism evidence="2 3">
    <name type="scientific">Actinomadura mexicana</name>
    <dbReference type="NCBI Taxonomy" id="134959"/>
    <lineage>
        <taxon>Bacteria</taxon>
        <taxon>Bacillati</taxon>
        <taxon>Actinomycetota</taxon>
        <taxon>Actinomycetes</taxon>
        <taxon>Streptosporangiales</taxon>
        <taxon>Thermomonosporaceae</taxon>
        <taxon>Actinomadura</taxon>
    </lineage>
</organism>
<reference evidence="3" key="1">
    <citation type="submission" date="2017-06" db="EMBL/GenBank/DDBJ databases">
        <authorList>
            <person name="Varghese N."/>
            <person name="Submissions S."/>
        </authorList>
    </citation>
    <scope>NUCLEOTIDE SEQUENCE [LARGE SCALE GENOMIC DNA]</scope>
    <source>
        <strain evidence="3">DSM 44485</strain>
    </source>
</reference>
<evidence type="ECO:0000313" key="3">
    <source>
        <dbReference type="Proteomes" id="UP000198420"/>
    </source>
</evidence>
<evidence type="ECO:0000313" key="2">
    <source>
        <dbReference type="EMBL" id="SNR42729.1"/>
    </source>
</evidence>